<evidence type="ECO:0000313" key="5">
    <source>
        <dbReference type="EMBL" id="TDA39685.1"/>
    </source>
</evidence>
<dbReference type="GO" id="GO:0016887">
    <property type="term" value="F:ATP hydrolysis activity"/>
    <property type="evidence" value="ECO:0007669"/>
    <property type="project" value="InterPro"/>
</dbReference>
<protein>
    <submittedName>
        <fullName evidence="5">ABC transporter ATP-binding protein</fullName>
    </submittedName>
</protein>
<dbReference type="Pfam" id="PF00005">
    <property type="entry name" value="ABC_tran"/>
    <property type="match status" value="1"/>
</dbReference>
<evidence type="ECO:0000259" key="4">
    <source>
        <dbReference type="PROSITE" id="PS50893"/>
    </source>
</evidence>
<feature type="domain" description="ABC transporter" evidence="4">
    <location>
        <begin position="2"/>
        <end position="238"/>
    </location>
</feature>
<dbReference type="InterPro" id="IPR027417">
    <property type="entry name" value="P-loop_NTPase"/>
</dbReference>
<dbReference type="PANTHER" id="PTHR42734">
    <property type="entry name" value="METAL TRANSPORT SYSTEM ATP-BINDING PROTEIN TM_0124-RELATED"/>
    <property type="match status" value="1"/>
</dbReference>
<dbReference type="AlphaFoldDB" id="A0A523BFK5"/>
<keyword evidence="3 5" id="KW-0067">ATP-binding</keyword>
<dbReference type="PANTHER" id="PTHR42734:SF19">
    <property type="entry name" value="IRON COMPOUNDS ABC TRANSPORTER, ATP-BINDING PROTEIN"/>
    <property type="match status" value="1"/>
</dbReference>
<dbReference type="EMBL" id="QNVH01000008">
    <property type="protein sequence ID" value="TDA39685.1"/>
    <property type="molecule type" value="Genomic_DNA"/>
</dbReference>
<gene>
    <name evidence="5" type="ORF">DSO08_01565</name>
</gene>
<dbReference type="InterPro" id="IPR017871">
    <property type="entry name" value="ABC_transporter-like_CS"/>
</dbReference>
<dbReference type="PROSITE" id="PS50893">
    <property type="entry name" value="ABC_TRANSPORTER_2"/>
    <property type="match status" value="1"/>
</dbReference>
<accession>A0A523BFK5</accession>
<reference evidence="5 6" key="1">
    <citation type="journal article" date="2019" name="Nat. Microbiol.">
        <title>Expanding anaerobic alkane metabolism in the domain of Archaea.</title>
        <authorList>
            <person name="Wang Y."/>
            <person name="Wegener G."/>
            <person name="Hou J."/>
            <person name="Wang F."/>
            <person name="Xiao X."/>
        </authorList>
    </citation>
    <scope>NUCLEOTIDE SEQUENCE [LARGE SCALE GENOMIC DNA]</scope>
    <source>
        <strain evidence="5">WYZ-LMO10</strain>
    </source>
</reference>
<dbReference type="Gene3D" id="3.40.50.300">
    <property type="entry name" value="P-loop containing nucleotide triphosphate hydrolases"/>
    <property type="match status" value="1"/>
</dbReference>
<evidence type="ECO:0000256" key="2">
    <source>
        <dbReference type="ARBA" id="ARBA00022741"/>
    </source>
</evidence>
<dbReference type="CDD" id="cd03214">
    <property type="entry name" value="ABC_Iron-Siderophores_B12_Hemin"/>
    <property type="match status" value="1"/>
</dbReference>
<dbReference type="Proteomes" id="UP000315399">
    <property type="component" value="Unassembled WGS sequence"/>
</dbReference>
<comment type="caution">
    <text evidence="5">The sequence shown here is derived from an EMBL/GenBank/DDBJ whole genome shotgun (WGS) entry which is preliminary data.</text>
</comment>
<dbReference type="InterPro" id="IPR003439">
    <property type="entry name" value="ABC_transporter-like_ATP-bd"/>
</dbReference>
<dbReference type="GO" id="GO:0005524">
    <property type="term" value="F:ATP binding"/>
    <property type="evidence" value="ECO:0007669"/>
    <property type="project" value="UniProtKB-KW"/>
</dbReference>
<name>A0A523BFK5_9CREN</name>
<dbReference type="PROSITE" id="PS00211">
    <property type="entry name" value="ABC_TRANSPORTER_1"/>
    <property type="match status" value="1"/>
</dbReference>
<evidence type="ECO:0000256" key="3">
    <source>
        <dbReference type="ARBA" id="ARBA00022840"/>
    </source>
</evidence>
<proteinExistence type="predicted"/>
<dbReference type="SMART" id="SM00382">
    <property type="entry name" value="AAA"/>
    <property type="match status" value="1"/>
</dbReference>
<evidence type="ECO:0000313" key="6">
    <source>
        <dbReference type="Proteomes" id="UP000315399"/>
    </source>
</evidence>
<keyword evidence="2" id="KW-0547">Nucleotide-binding</keyword>
<dbReference type="FunFam" id="3.40.50.300:FF:000134">
    <property type="entry name" value="Iron-enterobactin ABC transporter ATP-binding protein"/>
    <property type="match status" value="1"/>
</dbReference>
<evidence type="ECO:0000256" key="1">
    <source>
        <dbReference type="ARBA" id="ARBA00022448"/>
    </source>
</evidence>
<dbReference type="SUPFAM" id="SSF52540">
    <property type="entry name" value="P-loop containing nucleoside triphosphate hydrolases"/>
    <property type="match status" value="1"/>
</dbReference>
<dbReference type="InterPro" id="IPR050153">
    <property type="entry name" value="Metal_Ion_Import_ABC"/>
</dbReference>
<dbReference type="InterPro" id="IPR003593">
    <property type="entry name" value="AAA+_ATPase"/>
</dbReference>
<sequence>MVSVEDLSFSYGGTFKLNSISLNVSAGTVLTLLGPNGCGKTTLLKCINALLKPESGRVVISGRNAHELRRWELARLVGYVPQAHVPPFPYSTLDLVLMGRTAHLDFFQQPSNLDYKIAEKALSMVGLDHLKHRPYDQLSGGERQLALIARAIAQEPKLLLLDEPTAHLDFKNQFLVLSMVKRIARENGIGVIMSLHDPNHAILFSDTVALMKNGSIFAVGPSHLVITKEKIETVYEISVRVINQTNGFLVAPSMENFS</sequence>
<keyword evidence="1" id="KW-0813">Transport</keyword>
<organism evidence="5 6">
    <name type="scientific">Thermoproteota archaeon</name>
    <dbReference type="NCBI Taxonomy" id="2056631"/>
    <lineage>
        <taxon>Archaea</taxon>
        <taxon>Thermoproteota</taxon>
    </lineage>
</organism>